<accession>A0A1T4YTG7</accession>
<protein>
    <submittedName>
        <fullName evidence="1">Alpha/beta hydrolase family protein</fullName>
    </submittedName>
</protein>
<reference evidence="2" key="1">
    <citation type="submission" date="2017-02" db="EMBL/GenBank/DDBJ databases">
        <authorList>
            <person name="Varghese N."/>
            <person name="Submissions S."/>
        </authorList>
    </citation>
    <scope>NUCLEOTIDE SEQUENCE [LARGE SCALE GENOMIC DNA]</scope>
    <source>
        <strain evidence="2">DSM 23966</strain>
    </source>
</reference>
<dbReference type="PANTHER" id="PTHR37946:SF1">
    <property type="entry name" value="SLL1969 PROTEIN"/>
    <property type="match status" value="1"/>
</dbReference>
<dbReference type="PANTHER" id="PTHR37946">
    <property type="entry name" value="SLL1969 PROTEIN"/>
    <property type="match status" value="1"/>
</dbReference>
<keyword evidence="1" id="KW-0378">Hydrolase</keyword>
<name>A0A1T4YTG7_9BACL</name>
<organism evidence="1 2">
    <name type="scientific">Sporosarcina newyorkensis</name>
    <dbReference type="NCBI Taxonomy" id="759851"/>
    <lineage>
        <taxon>Bacteria</taxon>
        <taxon>Bacillati</taxon>
        <taxon>Bacillota</taxon>
        <taxon>Bacilli</taxon>
        <taxon>Bacillales</taxon>
        <taxon>Caryophanaceae</taxon>
        <taxon>Sporosarcina</taxon>
    </lineage>
</organism>
<gene>
    <name evidence="1" type="ORF">SAMN04244570_3442</name>
</gene>
<dbReference type="GO" id="GO:0016787">
    <property type="term" value="F:hydrolase activity"/>
    <property type="evidence" value="ECO:0007669"/>
    <property type="project" value="UniProtKB-KW"/>
</dbReference>
<evidence type="ECO:0000313" key="1">
    <source>
        <dbReference type="EMBL" id="SKB04535.1"/>
    </source>
</evidence>
<dbReference type="Pfam" id="PF02089">
    <property type="entry name" value="Palm_thioest"/>
    <property type="match status" value="1"/>
</dbReference>
<dbReference type="Proteomes" id="UP000190042">
    <property type="component" value="Unassembled WGS sequence"/>
</dbReference>
<dbReference type="RefSeq" id="WP_078818453.1">
    <property type="nucleotide sequence ID" value="NZ_FUYJ01000008.1"/>
</dbReference>
<proteinExistence type="predicted"/>
<sequence length="210" mass="23672">MNDQVLLLHGFNKNSRDMKTLSTYLEEQSYHCRSLNLPLTRLEFDKSVLLVEQVLSEMALHKDARIHLVGHSTGGLLIRKVLKETDNLAAIGRCVQIATPNHGSQLAYVASKIVGYTQYFRTLRSLHTTYIEQLNLSNDPPCPIGAIAGTRNHLWLGKLLEGDNDGRIELASVQYPGLTDFISVPYGHKEIHHQREVADLTVRFLKLGQF</sequence>
<evidence type="ECO:0000313" key="2">
    <source>
        <dbReference type="Proteomes" id="UP000190042"/>
    </source>
</evidence>
<keyword evidence="2" id="KW-1185">Reference proteome</keyword>
<dbReference type="InterPro" id="IPR029058">
    <property type="entry name" value="AB_hydrolase_fold"/>
</dbReference>
<dbReference type="AlphaFoldDB" id="A0A1T4YTG7"/>
<dbReference type="SUPFAM" id="SSF53474">
    <property type="entry name" value="alpha/beta-Hydrolases"/>
    <property type="match status" value="1"/>
</dbReference>
<dbReference type="Gene3D" id="3.40.50.1820">
    <property type="entry name" value="alpha/beta hydrolase"/>
    <property type="match status" value="1"/>
</dbReference>
<dbReference type="EMBL" id="FUYJ01000008">
    <property type="protein sequence ID" value="SKB04535.1"/>
    <property type="molecule type" value="Genomic_DNA"/>
</dbReference>